<dbReference type="Proteomes" id="UP000016605">
    <property type="component" value="Unassembled WGS sequence"/>
</dbReference>
<feature type="compositionally biased region" description="Polar residues" evidence="1">
    <location>
        <begin position="33"/>
        <end position="45"/>
    </location>
</feature>
<gene>
    <name evidence="2" type="ORF">N136_03344</name>
</gene>
<dbReference type="AlphaFoldDB" id="U2R4X8"/>
<name>U2R4X8_LEIAQ</name>
<feature type="compositionally biased region" description="Polar residues" evidence="1">
    <location>
        <begin position="8"/>
        <end position="25"/>
    </location>
</feature>
<organism evidence="2 3">
    <name type="scientific">Leifsonia aquatica ATCC 14665</name>
    <dbReference type="NCBI Taxonomy" id="1358026"/>
    <lineage>
        <taxon>Bacteria</taxon>
        <taxon>Bacillati</taxon>
        <taxon>Actinomycetota</taxon>
        <taxon>Actinomycetes</taxon>
        <taxon>Micrococcales</taxon>
        <taxon>Microbacteriaceae</taxon>
        <taxon>Leifsonia</taxon>
    </lineage>
</organism>
<evidence type="ECO:0000313" key="2">
    <source>
        <dbReference type="EMBL" id="ERK70315.1"/>
    </source>
</evidence>
<feature type="non-terminal residue" evidence="2">
    <location>
        <position position="1"/>
    </location>
</feature>
<reference evidence="2 3" key="1">
    <citation type="submission" date="2013-08" db="EMBL/GenBank/DDBJ databases">
        <authorList>
            <person name="Weinstock G."/>
            <person name="Sodergren E."/>
            <person name="Wylie T."/>
            <person name="Fulton L."/>
            <person name="Fulton R."/>
            <person name="Fronick C."/>
            <person name="O'Laughlin M."/>
            <person name="Godfrey J."/>
            <person name="Miner T."/>
            <person name="Herter B."/>
            <person name="Appelbaum E."/>
            <person name="Cordes M."/>
            <person name="Lek S."/>
            <person name="Wollam A."/>
            <person name="Pepin K.H."/>
            <person name="Palsikar V.B."/>
            <person name="Mitreva M."/>
            <person name="Wilson R.K."/>
        </authorList>
    </citation>
    <scope>NUCLEOTIDE SEQUENCE [LARGE SCALE GENOMIC DNA]</scope>
    <source>
        <strain evidence="2 3">ATCC 14665</strain>
    </source>
</reference>
<dbReference type="HOGENOM" id="CLU_3209404_0_0_11"/>
<comment type="caution">
    <text evidence="2">The sequence shown here is derived from an EMBL/GenBank/DDBJ whole genome shotgun (WGS) entry which is preliminary data.</text>
</comment>
<sequence>QAPAAPTGGSTDGSTDAATDSSVTLPSDVHGQTAAQVTCSKPFQD</sequence>
<accession>U2R4X8</accession>
<evidence type="ECO:0000313" key="3">
    <source>
        <dbReference type="Proteomes" id="UP000016605"/>
    </source>
</evidence>
<protein>
    <submittedName>
        <fullName evidence="2">Uncharacterized protein</fullName>
    </submittedName>
</protein>
<proteinExistence type="predicted"/>
<feature type="region of interest" description="Disordered" evidence="1">
    <location>
        <begin position="1"/>
        <end position="45"/>
    </location>
</feature>
<evidence type="ECO:0000256" key="1">
    <source>
        <dbReference type="SAM" id="MobiDB-lite"/>
    </source>
</evidence>
<dbReference type="EMBL" id="AWVQ01000477">
    <property type="protein sequence ID" value="ERK70315.1"/>
    <property type="molecule type" value="Genomic_DNA"/>
</dbReference>